<dbReference type="AlphaFoldDB" id="A0A845QYI9"/>
<accession>A0A845QYI9</accession>
<comment type="caution">
    <text evidence="1">The sequence shown here is derived from an EMBL/GenBank/DDBJ whole genome shotgun (WGS) entry which is preliminary data.</text>
</comment>
<reference evidence="1 2" key="1">
    <citation type="submission" date="2018-08" db="EMBL/GenBank/DDBJ databases">
        <title>Murine metabolic-syndrome-specific gut microbial biobank.</title>
        <authorList>
            <person name="Liu C."/>
        </authorList>
    </citation>
    <scope>NUCLEOTIDE SEQUENCE [LARGE SCALE GENOMIC DNA]</scope>
    <source>
        <strain evidence="1 2">583</strain>
    </source>
</reference>
<gene>
    <name evidence="1" type="ORF">D3Z33_06895</name>
</gene>
<evidence type="ECO:0000313" key="2">
    <source>
        <dbReference type="Proteomes" id="UP000467132"/>
    </source>
</evidence>
<proteinExistence type="predicted"/>
<organism evidence="1 2">
    <name type="scientific">Senegalia massiliensis</name>
    <dbReference type="NCBI Taxonomy" id="1720316"/>
    <lineage>
        <taxon>Bacteria</taxon>
        <taxon>Bacillati</taxon>
        <taxon>Bacillota</taxon>
        <taxon>Clostridia</taxon>
        <taxon>Eubacteriales</taxon>
        <taxon>Clostridiaceae</taxon>
        <taxon>Senegalia</taxon>
    </lineage>
</organism>
<dbReference type="OrthoDB" id="1952016at2"/>
<dbReference type="Proteomes" id="UP000467132">
    <property type="component" value="Unassembled WGS sequence"/>
</dbReference>
<dbReference type="RefSeq" id="WP_160197078.1">
    <property type="nucleotide sequence ID" value="NZ_QXXA01000007.1"/>
</dbReference>
<protein>
    <submittedName>
        <fullName evidence="1">Uncharacterized protein</fullName>
    </submittedName>
</protein>
<name>A0A845QYI9_9CLOT</name>
<sequence>MYSYNIFKKELCNFLNENEKDIIRKDIYEFNKLINIIDYLPPLYLEKNKYFNVLFKEKNIFKLLYLVCTEYLKNINKTYEEDNELFNLSIKLINKFYDVFKPINLNNKYIVIYPKLSIKKYITQVKESEDFRFSYISEKTLEKLIYLIIKFSEFELSNIDKRKFGEINLPSLVLANIKLYEKGILKIYQNEDRKIEFYLTKINTNKANSKIIKDDEYIMYKIIEILCKNNYGSFTACDFMK</sequence>
<keyword evidence="2" id="KW-1185">Reference proteome</keyword>
<evidence type="ECO:0000313" key="1">
    <source>
        <dbReference type="EMBL" id="NBI06586.1"/>
    </source>
</evidence>
<dbReference type="EMBL" id="QXXA01000007">
    <property type="protein sequence ID" value="NBI06586.1"/>
    <property type="molecule type" value="Genomic_DNA"/>
</dbReference>